<organism evidence="2 3">
    <name type="scientific">Muraenolepis orangiensis</name>
    <name type="common">Patagonian moray cod</name>
    <dbReference type="NCBI Taxonomy" id="630683"/>
    <lineage>
        <taxon>Eukaryota</taxon>
        <taxon>Metazoa</taxon>
        <taxon>Chordata</taxon>
        <taxon>Craniata</taxon>
        <taxon>Vertebrata</taxon>
        <taxon>Euteleostomi</taxon>
        <taxon>Actinopterygii</taxon>
        <taxon>Neopterygii</taxon>
        <taxon>Teleostei</taxon>
        <taxon>Neoteleostei</taxon>
        <taxon>Acanthomorphata</taxon>
        <taxon>Zeiogadaria</taxon>
        <taxon>Gadariae</taxon>
        <taxon>Gadiformes</taxon>
        <taxon>Muraenolepidoidei</taxon>
        <taxon>Muraenolepididae</taxon>
        <taxon>Muraenolepis</taxon>
    </lineage>
</organism>
<gene>
    <name evidence="2" type="ORF">NHX12_019843</name>
</gene>
<dbReference type="EMBL" id="JANIIK010000035">
    <property type="protein sequence ID" value="KAJ3613597.1"/>
    <property type="molecule type" value="Genomic_DNA"/>
</dbReference>
<sequence>MRTSSEHRKRLSKPGGERGDGGGDGGRGGGHGGDGRWRVEEEIEEEEQDTEMEEEDMEDEEEEEEEDMKEMEEEQGMEEVEEEMEEVEEEEDTEENGEEDGGGGVHAHIREKHLDTHTHTKEIKPSNSSAALTGDNIHAASAELTTFSSDTGPGPTTRQVHDYLCVHRVWLRACVCVCVCVCPRLCSLVDIIQMLLMPVKACENTSRSSQVEGAGLTCEHTVAATKGEEVLITASA</sequence>
<keyword evidence="3" id="KW-1185">Reference proteome</keyword>
<comment type="caution">
    <text evidence="2">The sequence shown here is derived from an EMBL/GenBank/DDBJ whole genome shotgun (WGS) entry which is preliminary data.</text>
</comment>
<reference evidence="2" key="1">
    <citation type="submission" date="2022-07" db="EMBL/GenBank/DDBJ databases">
        <title>Chromosome-level genome of Muraenolepis orangiensis.</title>
        <authorList>
            <person name="Kim J."/>
        </authorList>
    </citation>
    <scope>NUCLEOTIDE SEQUENCE</scope>
    <source>
        <strain evidence="2">KU_S4_2022</strain>
        <tissue evidence="2">Muscle</tissue>
    </source>
</reference>
<dbReference type="AlphaFoldDB" id="A0A9Q0EU66"/>
<feature type="region of interest" description="Disordered" evidence="1">
    <location>
        <begin position="1"/>
        <end position="105"/>
    </location>
</feature>
<protein>
    <submittedName>
        <fullName evidence="2">Uncharacterized protein</fullName>
    </submittedName>
</protein>
<name>A0A9Q0EU66_9TELE</name>
<proteinExistence type="predicted"/>
<dbReference type="Proteomes" id="UP001148018">
    <property type="component" value="Unassembled WGS sequence"/>
</dbReference>
<feature type="compositionally biased region" description="Gly residues" evidence="1">
    <location>
        <begin position="22"/>
        <end position="32"/>
    </location>
</feature>
<evidence type="ECO:0000313" key="2">
    <source>
        <dbReference type="EMBL" id="KAJ3613597.1"/>
    </source>
</evidence>
<evidence type="ECO:0000256" key="1">
    <source>
        <dbReference type="SAM" id="MobiDB-lite"/>
    </source>
</evidence>
<evidence type="ECO:0000313" key="3">
    <source>
        <dbReference type="Proteomes" id="UP001148018"/>
    </source>
</evidence>
<accession>A0A9Q0EU66</accession>
<feature type="compositionally biased region" description="Acidic residues" evidence="1">
    <location>
        <begin position="41"/>
        <end position="101"/>
    </location>
</feature>